<dbReference type="SMART" id="SM00212">
    <property type="entry name" value="UBCc"/>
    <property type="match status" value="1"/>
</dbReference>
<dbReference type="PANTHER" id="PTHR24068">
    <property type="entry name" value="UBIQUITIN-CONJUGATING ENZYME E2"/>
    <property type="match status" value="1"/>
</dbReference>
<accession>A0A8S1W9I3</accession>
<keyword evidence="2" id="KW-0808">Transferase</keyword>
<feature type="domain" description="UBA" evidence="8">
    <location>
        <begin position="158"/>
        <end position="197"/>
    </location>
</feature>
<evidence type="ECO:0000256" key="6">
    <source>
        <dbReference type="PROSITE-ProRule" id="PRU10133"/>
    </source>
</evidence>
<dbReference type="InterPro" id="IPR015940">
    <property type="entry name" value="UBA"/>
</dbReference>
<dbReference type="InterPro" id="IPR000608">
    <property type="entry name" value="UBC"/>
</dbReference>
<evidence type="ECO:0000259" key="8">
    <source>
        <dbReference type="PROSITE" id="PS50030"/>
    </source>
</evidence>
<dbReference type="GO" id="GO:0061631">
    <property type="term" value="F:ubiquitin conjugating enzyme activity"/>
    <property type="evidence" value="ECO:0007669"/>
    <property type="project" value="UniProtKB-EC"/>
</dbReference>
<evidence type="ECO:0000256" key="4">
    <source>
        <dbReference type="ARBA" id="ARBA00022786"/>
    </source>
</evidence>
<organism evidence="10 11">
    <name type="scientific">Paramecium pentaurelia</name>
    <dbReference type="NCBI Taxonomy" id="43138"/>
    <lineage>
        <taxon>Eukaryota</taxon>
        <taxon>Sar</taxon>
        <taxon>Alveolata</taxon>
        <taxon>Ciliophora</taxon>
        <taxon>Intramacronucleata</taxon>
        <taxon>Oligohymenophorea</taxon>
        <taxon>Peniculida</taxon>
        <taxon>Parameciidae</taxon>
        <taxon>Paramecium</taxon>
    </lineage>
</organism>
<evidence type="ECO:0000313" key="10">
    <source>
        <dbReference type="EMBL" id="CAD8186888.1"/>
    </source>
</evidence>
<evidence type="ECO:0000256" key="1">
    <source>
        <dbReference type="ARBA" id="ARBA00012486"/>
    </source>
</evidence>
<evidence type="ECO:0000256" key="3">
    <source>
        <dbReference type="ARBA" id="ARBA00022741"/>
    </source>
</evidence>
<dbReference type="PROSITE" id="PS00183">
    <property type="entry name" value="UBC_1"/>
    <property type="match status" value="1"/>
</dbReference>
<dbReference type="GO" id="GO:0005524">
    <property type="term" value="F:ATP binding"/>
    <property type="evidence" value="ECO:0007669"/>
    <property type="project" value="UniProtKB-UniRule"/>
</dbReference>
<keyword evidence="5 7" id="KW-0067">ATP-binding</keyword>
<keyword evidence="3 7" id="KW-0547">Nucleotide-binding</keyword>
<reference evidence="10" key="1">
    <citation type="submission" date="2021-01" db="EMBL/GenBank/DDBJ databases">
        <authorList>
            <consortium name="Genoscope - CEA"/>
            <person name="William W."/>
        </authorList>
    </citation>
    <scope>NUCLEOTIDE SEQUENCE</scope>
</reference>
<comment type="caution">
    <text evidence="10">The sequence shown here is derived from an EMBL/GenBank/DDBJ whole genome shotgun (WGS) entry which is preliminary data.</text>
</comment>
<dbReference type="EC" id="2.3.2.23" evidence="1"/>
<dbReference type="Pfam" id="PF00627">
    <property type="entry name" value="UBA"/>
    <property type="match status" value="1"/>
</dbReference>
<dbReference type="Proteomes" id="UP000689195">
    <property type="component" value="Unassembled WGS sequence"/>
</dbReference>
<evidence type="ECO:0000256" key="2">
    <source>
        <dbReference type="ARBA" id="ARBA00022679"/>
    </source>
</evidence>
<protein>
    <recommendedName>
        <fullName evidence="1">E2 ubiquitin-conjugating enzyme</fullName>
        <ecNumber evidence="1">2.3.2.23</ecNumber>
    </recommendedName>
</protein>
<dbReference type="AlphaFoldDB" id="A0A8S1W9I3"/>
<dbReference type="EMBL" id="CAJJDO010000088">
    <property type="protein sequence ID" value="CAD8186888.1"/>
    <property type="molecule type" value="Genomic_DNA"/>
</dbReference>
<dbReference type="FunFam" id="3.10.110.10:FF:000037">
    <property type="entry name" value="ubiquitin-conjugating enzyme E2 27"/>
    <property type="match status" value="1"/>
</dbReference>
<sequence>MQQVQKNRITKEIQDFEQRQKKSEDNGISILVVDNNITHWKGFINGSPDTPYEGGYFQIDIVLTADYPYKPPKMKFDTRIWHPNISSQTGAICLDILKDEWSPALSIRTALLSLQALLCDPQPDSPQDAVVANQYKSNRELFVKTAKEWTLNYASKNKQNEKIANLVLLGLDEQKVKEALLRFGYDEEQAANFLLGG</sequence>
<dbReference type="SMART" id="SM00165">
    <property type="entry name" value="UBA"/>
    <property type="match status" value="1"/>
</dbReference>
<evidence type="ECO:0000256" key="7">
    <source>
        <dbReference type="RuleBase" id="RU362109"/>
    </source>
</evidence>
<evidence type="ECO:0000259" key="9">
    <source>
        <dbReference type="PROSITE" id="PS50127"/>
    </source>
</evidence>
<keyword evidence="4 7" id="KW-0833">Ubl conjugation pathway</keyword>
<evidence type="ECO:0000313" key="11">
    <source>
        <dbReference type="Proteomes" id="UP000689195"/>
    </source>
</evidence>
<dbReference type="Pfam" id="PF00179">
    <property type="entry name" value="UQ_con"/>
    <property type="match status" value="1"/>
</dbReference>
<dbReference type="OrthoDB" id="7851174at2759"/>
<feature type="active site" description="Glycyl thioester intermediate" evidence="6">
    <location>
        <position position="93"/>
    </location>
</feature>
<gene>
    <name evidence="10" type="ORF">PPENT_87.1.T0880039</name>
</gene>
<feature type="domain" description="UBC core" evidence="9">
    <location>
        <begin position="4"/>
        <end position="155"/>
    </location>
</feature>
<dbReference type="InterPro" id="IPR023313">
    <property type="entry name" value="UBQ-conjugating_AS"/>
</dbReference>
<comment type="similarity">
    <text evidence="7">Belongs to the ubiquitin-conjugating enzyme family.</text>
</comment>
<dbReference type="PROSITE" id="PS50030">
    <property type="entry name" value="UBA"/>
    <property type="match status" value="1"/>
</dbReference>
<evidence type="ECO:0000256" key="5">
    <source>
        <dbReference type="ARBA" id="ARBA00022840"/>
    </source>
</evidence>
<dbReference type="CDD" id="cd23800">
    <property type="entry name" value="UBCc_UBE2K"/>
    <property type="match status" value="1"/>
</dbReference>
<name>A0A8S1W9I3_9CILI</name>
<proteinExistence type="inferred from homology"/>
<dbReference type="PROSITE" id="PS50127">
    <property type="entry name" value="UBC_2"/>
    <property type="match status" value="1"/>
</dbReference>
<keyword evidence="11" id="KW-1185">Reference proteome</keyword>